<name>A0A6A6CV48_ZASCE</name>
<gene>
    <name evidence="1" type="ORF">M409DRAFT_18986</name>
</gene>
<dbReference type="GeneID" id="54558000"/>
<accession>A0A6A6CV48</accession>
<keyword evidence="2" id="KW-1185">Reference proteome</keyword>
<proteinExistence type="predicted"/>
<evidence type="ECO:0000313" key="2">
    <source>
        <dbReference type="Proteomes" id="UP000799537"/>
    </source>
</evidence>
<sequence length="296" mass="33399">MANPSRQLPPELLSSILAHLQLPSPAIIGRERWEHLKRQNDEECGTTLDMNSADYMAKLATNDDQYAARIKTLNEEVPAHPSESPGKCRLVKRVVLDPFAASYQNNWKHRVARLGLSARLVDEFQKFARGDVPDAQVGFLLFLCPNIEMLDVSASFDWHMGLMAPLFAELMKLRPHTLFRGDGAVDGVGRGENFELPLRRLKELSLRICDTNYVAGTGMFDDLIRMPVIEMLTLITMPQVIGKQRFEDHFPLTQSKFEFGVQQIQGGLHLLGPADRSSGLTLLTSPLRWHLWSLLL</sequence>
<dbReference type="OrthoDB" id="3646757at2759"/>
<evidence type="ECO:0000313" key="1">
    <source>
        <dbReference type="EMBL" id="KAF2171014.1"/>
    </source>
</evidence>
<dbReference type="EMBL" id="ML993584">
    <property type="protein sequence ID" value="KAF2171014.1"/>
    <property type="molecule type" value="Genomic_DNA"/>
</dbReference>
<reference evidence="1" key="1">
    <citation type="journal article" date="2020" name="Stud. Mycol.">
        <title>101 Dothideomycetes genomes: a test case for predicting lifestyles and emergence of pathogens.</title>
        <authorList>
            <person name="Haridas S."/>
            <person name="Albert R."/>
            <person name="Binder M."/>
            <person name="Bloem J."/>
            <person name="Labutti K."/>
            <person name="Salamov A."/>
            <person name="Andreopoulos B."/>
            <person name="Baker S."/>
            <person name="Barry K."/>
            <person name="Bills G."/>
            <person name="Bluhm B."/>
            <person name="Cannon C."/>
            <person name="Castanera R."/>
            <person name="Culley D."/>
            <person name="Daum C."/>
            <person name="Ezra D."/>
            <person name="Gonzalez J."/>
            <person name="Henrissat B."/>
            <person name="Kuo A."/>
            <person name="Liang C."/>
            <person name="Lipzen A."/>
            <person name="Lutzoni F."/>
            <person name="Magnuson J."/>
            <person name="Mondo S."/>
            <person name="Nolan M."/>
            <person name="Ohm R."/>
            <person name="Pangilinan J."/>
            <person name="Park H.-J."/>
            <person name="Ramirez L."/>
            <person name="Alfaro M."/>
            <person name="Sun H."/>
            <person name="Tritt A."/>
            <person name="Yoshinaga Y."/>
            <person name="Zwiers L.-H."/>
            <person name="Turgeon B."/>
            <person name="Goodwin S."/>
            <person name="Spatafora J."/>
            <person name="Crous P."/>
            <person name="Grigoriev I."/>
        </authorList>
    </citation>
    <scope>NUCLEOTIDE SEQUENCE</scope>
    <source>
        <strain evidence="1">ATCC 36951</strain>
    </source>
</reference>
<dbReference type="AlphaFoldDB" id="A0A6A6CV48"/>
<dbReference type="Proteomes" id="UP000799537">
    <property type="component" value="Unassembled WGS sequence"/>
</dbReference>
<dbReference type="RefSeq" id="XP_033671903.1">
    <property type="nucleotide sequence ID" value="XM_033804728.1"/>
</dbReference>
<organism evidence="1 2">
    <name type="scientific">Zasmidium cellare ATCC 36951</name>
    <dbReference type="NCBI Taxonomy" id="1080233"/>
    <lineage>
        <taxon>Eukaryota</taxon>
        <taxon>Fungi</taxon>
        <taxon>Dikarya</taxon>
        <taxon>Ascomycota</taxon>
        <taxon>Pezizomycotina</taxon>
        <taxon>Dothideomycetes</taxon>
        <taxon>Dothideomycetidae</taxon>
        <taxon>Mycosphaerellales</taxon>
        <taxon>Mycosphaerellaceae</taxon>
        <taxon>Zasmidium</taxon>
    </lineage>
</organism>
<protein>
    <submittedName>
        <fullName evidence="1">Uncharacterized protein</fullName>
    </submittedName>
</protein>